<feature type="transmembrane region" description="Helical" evidence="1">
    <location>
        <begin position="31"/>
        <end position="49"/>
    </location>
</feature>
<dbReference type="AlphaFoldDB" id="A0A8J2TUR4"/>
<name>A0A8J2TUR4_9MICO</name>
<evidence type="ECO:0000313" key="3">
    <source>
        <dbReference type="Proteomes" id="UP000616114"/>
    </source>
</evidence>
<evidence type="ECO:0000256" key="1">
    <source>
        <dbReference type="SAM" id="Phobius"/>
    </source>
</evidence>
<keyword evidence="1" id="KW-1133">Transmembrane helix</keyword>
<keyword evidence="1" id="KW-0472">Membrane</keyword>
<reference evidence="2" key="2">
    <citation type="submission" date="2020-09" db="EMBL/GenBank/DDBJ databases">
        <authorList>
            <person name="Sun Q."/>
            <person name="Zhou Y."/>
        </authorList>
    </citation>
    <scope>NUCLEOTIDE SEQUENCE</scope>
    <source>
        <strain evidence="2">CGMCC 1.12785</strain>
    </source>
</reference>
<dbReference type="Proteomes" id="UP000616114">
    <property type="component" value="Unassembled WGS sequence"/>
</dbReference>
<dbReference type="InterPro" id="IPR025323">
    <property type="entry name" value="DUF4229"/>
</dbReference>
<sequence>MKTVFLYSLARLGLFAVVLGVLWLIADLTLLTLVAAIVISALLSFLLLGPLREQMVQRMVARTEQRRAKRAGTDENAEDKLS</sequence>
<reference evidence="2" key="1">
    <citation type="journal article" date="2014" name="Int. J. Syst. Evol. Microbiol.">
        <title>Complete genome sequence of Corynebacterium casei LMG S-19264T (=DSM 44701T), isolated from a smear-ripened cheese.</title>
        <authorList>
            <consortium name="US DOE Joint Genome Institute (JGI-PGF)"/>
            <person name="Walter F."/>
            <person name="Albersmeier A."/>
            <person name="Kalinowski J."/>
            <person name="Ruckert C."/>
        </authorList>
    </citation>
    <scope>NUCLEOTIDE SEQUENCE</scope>
    <source>
        <strain evidence="2">CGMCC 1.12785</strain>
    </source>
</reference>
<organism evidence="2 3">
    <name type="scientific">Sediminivirga luteola</name>
    <dbReference type="NCBI Taxonomy" id="1774748"/>
    <lineage>
        <taxon>Bacteria</taxon>
        <taxon>Bacillati</taxon>
        <taxon>Actinomycetota</taxon>
        <taxon>Actinomycetes</taxon>
        <taxon>Micrococcales</taxon>
        <taxon>Brevibacteriaceae</taxon>
        <taxon>Sediminivirga</taxon>
    </lineage>
</organism>
<gene>
    <name evidence="2" type="ORF">GCM10011333_00960</name>
</gene>
<dbReference type="RefSeq" id="WP_188548962.1">
    <property type="nucleotide sequence ID" value="NZ_BMFY01000001.1"/>
</dbReference>
<accession>A0A8J2TUR4</accession>
<proteinExistence type="predicted"/>
<keyword evidence="3" id="KW-1185">Reference proteome</keyword>
<dbReference type="EMBL" id="BMFY01000001">
    <property type="protein sequence ID" value="GGA02232.1"/>
    <property type="molecule type" value="Genomic_DNA"/>
</dbReference>
<evidence type="ECO:0000313" key="2">
    <source>
        <dbReference type="EMBL" id="GGA02232.1"/>
    </source>
</evidence>
<feature type="transmembrane region" description="Helical" evidence="1">
    <location>
        <begin position="5"/>
        <end position="25"/>
    </location>
</feature>
<protein>
    <recommendedName>
        <fullName evidence="4">DUF4229 domain-containing protein</fullName>
    </recommendedName>
</protein>
<keyword evidence="1" id="KW-0812">Transmembrane</keyword>
<evidence type="ECO:0008006" key="4">
    <source>
        <dbReference type="Google" id="ProtNLM"/>
    </source>
</evidence>
<dbReference type="Pfam" id="PF14012">
    <property type="entry name" value="DUF4229"/>
    <property type="match status" value="1"/>
</dbReference>
<comment type="caution">
    <text evidence="2">The sequence shown here is derived from an EMBL/GenBank/DDBJ whole genome shotgun (WGS) entry which is preliminary data.</text>
</comment>